<sequence>MDVQLTKLQQLCNAHMSIWTIISEKCFRLLVDTSRSEEMFLNQRKVPLPQKEEHLAFWITSASRCGRWIEDEGVMCSNTDASPVCFVEERADPRNKALDLHSGPH</sequence>
<protein>
    <submittedName>
        <fullName evidence="1">Uncharacterized protein</fullName>
    </submittedName>
</protein>
<comment type="caution">
    <text evidence="1">The sequence shown here is derived from an EMBL/GenBank/DDBJ whole genome shotgun (WGS) entry which is preliminary data.</text>
</comment>
<evidence type="ECO:0000313" key="2">
    <source>
        <dbReference type="Proteomes" id="UP001469553"/>
    </source>
</evidence>
<accession>A0ABV0XIV9</accession>
<proteinExistence type="predicted"/>
<dbReference type="Proteomes" id="UP001469553">
    <property type="component" value="Unassembled WGS sequence"/>
</dbReference>
<reference evidence="1 2" key="1">
    <citation type="submission" date="2021-06" db="EMBL/GenBank/DDBJ databases">
        <authorList>
            <person name="Palmer J.M."/>
        </authorList>
    </citation>
    <scope>NUCLEOTIDE SEQUENCE [LARGE SCALE GENOMIC DNA]</scope>
    <source>
        <strain evidence="1 2">AS_MEX2019</strain>
        <tissue evidence="1">Muscle</tissue>
    </source>
</reference>
<gene>
    <name evidence="1" type="ORF">AMECASPLE_029632</name>
</gene>
<dbReference type="EMBL" id="JAHRIP010003416">
    <property type="protein sequence ID" value="MEQ2281372.1"/>
    <property type="molecule type" value="Genomic_DNA"/>
</dbReference>
<organism evidence="1 2">
    <name type="scientific">Ameca splendens</name>
    <dbReference type="NCBI Taxonomy" id="208324"/>
    <lineage>
        <taxon>Eukaryota</taxon>
        <taxon>Metazoa</taxon>
        <taxon>Chordata</taxon>
        <taxon>Craniata</taxon>
        <taxon>Vertebrata</taxon>
        <taxon>Euteleostomi</taxon>
        <taxon>Actinopterygii</taxon>
        <taxon>Neopterygii</taxon>
        <taxon>Teleostei</taxon>
        <taxon>Neoteleostei</taxon>
        <taxon>Acanthomorphata</taxon>
        <taxon>Ovalentaria</taxon>
        <taxon>Atherinomorphae</taxon>
        <taxon>Cyprinodontiformes</taxon>
        <taxon>Goodeidae</taxon>
        <taxon>Ameca</taxon>
    </lineage>
</organism>
<keyword evidence="2" id="KW-1185">Reference proteome</keyword>
<name>A0ABV0XIV9_9TELE</name>
<evidence type="ECO:0000313" key="1">
    <source>
        <dbReference type="EMBL" id="MEQ2281372.1"/>
    </source>
</evidence>